<dbReference type="SUPFAM" id="SSF51120">
    <property type="entry name" value="beta-Roll"/>
    <property type="match status" value="1"/>
</dbReference>
<dbReference type="eggNOG" id="COG2931">
    <property type="taxonomic scope" value="Bacteria"/>
</dbReference>
<keyword evidence="4" id="KW-1185">Reference proteome</keyword>
<evidence type="ECO:0000313" key="3">
    <source>
        <dbReference type="EMBL" id="EGD57195.1"/>
    </source>
</evidence>
<reference evidence="3 4" key="1">
    <citation type="journal article" date="2012" name="J. Bacteriol.">
        <title>Draft Genome Sequence of Novosphingobium nitrogenifigens Y88T.</title>
        <authorList>
            <person name="Strabala T.J."/>
            <person name="Macdonald L."/>
            <person name="Liu V."/>
            <person name="Smit A.M."/>
        </authorList>
    </citation>
    <scope>NUCLEOTIDE SEQUENCE [LARGE SCALE GENOMIC DNA]</scope>
    <source>
        <strain evidence="3 4">DSM 19370</strain>
    </source>
</reference>
<dbReference type="InterPro" id="IPR011049">
    <property type="entry name" value="Serralysin-like_metalloprot_C"/>
</dbReference>
<accession>F1ZDW8</accession>
<dbReference type="Pfam" id="PF00353">
    <property type="entry name" value="HemolysinCabind"/>
    <property type="match status" value="2"/>
</dbReference>
<dbReference type="PRINTS" id="PR00313">
    <property type="entry name" value="CABNDNGRPT"/>
</dbReference>
<dbReference type="InterPro" id="IPR050557">
    <property type="entry name" value="RTX_toxin/Mannuronan_C5-epim"/>
</dbReference>
<sequence>MSAPVKTDKPIYTLKAKQADLVFTSDTTHIGNGNGLANTMTGAGGNDTLYGMGGTDTLYGGIGNDRLYGGTGVDTLYGGNGADLLYGGKGADVLSGGNGNDRLFGGFGNDTLDGGSGRNVLYGGAGADKFVFSAAPGNGNFNTIADFRHADGDHIVLDSKVFAALTAGTLPDADFASGRGVTSAKTADQHVLYDTHTGYLYYDADGAGGNAAVKIGQIGTALHPDLTASDFLIV</sequence>
<dbReference type="Proteomes" id="UP000004728">
    <property type="component" value="Unassembled WGS sequence"/>
</dbReference>
<proteinExistence type="predicted"/>
<evidence type="ECO:0008006" key="5">
    <source>
        <dbReference type="Google" id="ProtNLM"/>
    </source>
</evidence>
<gene>
    <name evidence="3" type="ORF">Y88_3503</name>
</gene>
<dbReference type="EMBL" id="AEWJ01000067">
    <property type="protein sequence ID" value="EGD57195.1"/>
    <property type="molecule type" value="Genomic_DNA"/>
</dbReference>
<organism evidence="3 4">
    <name type="scientific">Novosphingobium nitrogenifigens DSM 19370</name>
    <dbReference type="NCBI Taxonomy" id="983920"/>
    <lineage>
        <taxon>Bacteria</taxon>
        <taxon>Pseudomonadati</taxon>
        <taxon>Pseudomonadota</taxon>
        <taxon>Alphaproteobacteria</taxon>
        <taxon>Sphingomonadales</taxon>
        <taxon>Sphingomonadaceae</taxon>
        <taxon>Novosphingobium</taxon>
    </lineage>
</organism>
<dbReference type="HOGENOM" id="CLU_068437_0_0_5"/>
<keyword evidence="2" id="KW-0964">Secreted</keyword>
<comment type="caution">
    <text evidence="3">The sequence shown here is derived from an EMBL/GenBank/DDBJ whole genome shotgun (WGS) entry which is preliminary data.</text>
</comment>
<dbReference type="InterPro" id="IPR001343">
    <property type="entry name" value="Hemolysn_Ca-bd"/>
</dbReference>
<dbReference type="InParanoid" id="F1ZDW8"/>
<evidence type="ECO:0000256" key="1">
    <source>
        <dbReference type="ARBA" id="ARBA00004613"/>
    </source>
</evidence>
<name>F1ZDW8_9SPHN</name>
<dbReference type="RefSeq" id="WP_008071862.1">
    <property type="nucleotide sequence ID" value="NZ_AQWK01000004.1"/>
</dbReference>
<dbReference type="STRING" id="983920.Y88_3503"/>
<evidence type="ECO:0000313" key="4">
    <source>
        <dbReference type="Proteomes" id="UP000004728"/>
    </source>
</evidence>
<dbReference type="GO" id="GO:0005509">
    <property type="term" value="F:calcium ion binding"/>
    <property type="evidence" value="ECO:0007669"/>
    <property type="project" value="InterPro"/>
</dbReference>
<dbReference type="OrthoDB" id="6769681at2"/>
<dbReference type="GO" id="GO:0005576">
    <property type="term" value="C:extracellular region"/>
    <property type="evidence" value="ECO:0007669"/>
    <property type="project" value="UniProtKB-SubCell"/>
</dbReference>
<evidence type="ECO:0000256" key="2">
    <source>
        <dbReference type="ARBA" id="ARBA00022525"/>
    </source>
</evidence>
<protein>
    <recommendedName>
        <fullName evidence="5">Calcium-binding protein</fullName>
    </recommendedName>
</protein>
<dbReference type="PROSITE" id="PS00330">
    <property type="entry name" value="HEMOLYSIN_CALCIUM"/>
    <property type="match status" value="4"/>
</dbReference>
<dbReference type="AlphaFoldDB" id="F1ZDW8"/>
<dbReference type="Gene3D" id="2.150.10.10">
    <property type="entry name" value="Serralysin-like metalloprotease, C-terminal"/>
    <property type="match status" value="2"/>
</dbReference>
<dbReference type="InterPro" id="IPR018511">
    <property type="entry name" value="Hemolysin-typ_Ca-bd_CS"/>
</dbReference>
<comment type="subcellular location">
    <subcellularLocation>
        <location evidence="1">Secreted</location>
    </subcellularLocation>
</comment>
<dbReference type="PANTHER" id="PTHR38340">
    <property type="entry name" value="S-LAYER PROTEIN"/>
    <property type="match status" value="1"/>
</dbReference>
<dbReference type="PANTHER" id="PTHR38340:SF1">
    <property type="entry name" value="S-LAYER PROTEIN"/>
    <property type="match status" value="1"/>
</dbReference>